<organism evidence="7 8">
    <name type="scientific">Luteolibacter flavescens</name>
    <dbReference type="NCBI Taxonomy" id="1859460"/>
    <lineage>
        <taxon>Bacteria</taxon>
        <taxon>Pseudomonadati</taxon>
        <taxon>Verrucomicrobiota</taxon>
        <taxon>Verrucomicrobiia</taxon>
        <taxon>Verrucomicrobiales</taxon>
        <taxon>Verrucomicrobiaceae</taxon>
        <taxon>Luteolibacter</taxon>
    </lineage>
</organism>
<comment type="caution">
    <text evidence="7">The sequence shown here is derived from an EMBL/GenBank/DDBJ whole genome shotgun (WGS) entry which is preliminary data.</text>
</comment>
<dbReference type="EMBL" id="JAPDDS010000003">
    <property type="protein sequence ID" value="MCW1884449.1"/>
    <property type="molecule type" value="Genomic_DNA"/>
</dbReference>
<keyword evidence="4 5" id="KW-0472">Membrane</keyword>
<dbReference type="NCBIfam" id="NF037976">
    <property type="entry name" value="gtrA_1"/>
    <property type="match status" value="1"/>
</dbReference>
<sequence>MKIALQYIFFAIIATAANLLVQLVVTALDPTEFKFWTALVAGTGAGLVVKYLLDKHYIFQARHITRPADIGKSFFRYALTGLLTTAVFWGLELGFHHGFPGWPAAKYVGGAIGLAIGYVWKYQLDRRFTFSNP</sequence>
<evidence type="ECO:0000313" key="7">
    <source>
        <dbReference type="EMBL" id="MCW1884449.1"/>
    </source>
</evidence>
<protein>
    <submittedName>
        <fullName evidence="7">GtrA family protein</fullName>
    </submittedName>
</protein>
<feature type="transmembrane region" description="Helical" evidence="5">
    <location>
        <begin position="33"/>
        <end position="53"/>
    </location>
</feature>
<evidence type="ECO:0000256" key="4">
    <source>
        <dbReference type="ARBA" id="ARBA00023136"/>
    </source>
</evidence>
<keyword evidence="8" id="KW-1185">Reference proteome</keyword>
<gene>
    <name evidence="7" type="ORF">OKA04_06880</name>
</gene>
<dbReference type="Pfam" id="PF04138">
    <property type="entry name" value="GtrA_DPMS_TM"/>
    <property type="match status" value="1"/>
</dbReference>
<comment type="subcellular location">
    <subcellularLocation>
        <location evidence="1">Membrane</location>
        <topology evidence="1">Multi-pass membrane protein</topology>
    </subcellularLocation>
</comment>
<proteinExistence type="predicted"/>
<dbReference type="InterPro" id="IPR007267">
    <property type="entry name" value="GtrA_DPMS_TM"/>
</dbReference>
<keyword evidence="2 5" id="KW-0812">Transmembrane</keyword>
<evidence type="ECO:0000313" key="8">
    <source>
        <dbReference type="Proteomes" id="UP001207930"/>
    </source>
</evidence>
<keyword evidence="3 5" id="KW-1133">Transmembrane helix</keyword>
<evidence type="ECO:0000259" key="6">
    <source>
        <dbReference type="Pfam" id="PF04138"/>
    </source>
</evidence>
<name>A0ABT3FMM2_9BACT</name>
<accession>A0ABT3FMM2</accession>
<evidence type="ECO:0000256" key="3">
    <source>
        <dbReference type="ARBA" id="ARBA00022989"/>
    </source>
</evidence>
<evidence type="ECO:0000256" key="5">
    <source>
        <dbReference type="SAM" id="Phobius"/>
    </source>
</evidence>
<dbReference type="Proteomes" id="UP001207930">
    <property type="component" value="Unassembled WGS sequence"/>
</dbReference>
<feature type="transmembrane region" description="Helical" evidence="5">
    <location>
        <begin position="103"/>
        <end position="120"/>
    </location>
</feature>
<reference evidence="7 8" key="1">
    <citation type="submission" date="2022-10" db="EMBL/GenBank/DDBJ databases">
        <title>Luteolibacter flavescens strain MCCC 1K03193, whole genome shotgun sequencing project.</title>
        <authorList>
            <person name="Zhao G."/>
            <person name="Shen L."/>
        </authorList>
    </citation>
    <scope>NUCLEOTIDE SEQUENCE [LARGE SCALE GENOMIC DNA]</scope>
    <source>
        <strain evidence="7 8">MCCC 1K03193</strain>
    </source>
</reference>
<feature type="domain" description="GtrA/DPMS transmembrane" evidence="6">
    <location>
        <begin position="7"/>
        <end position="130"/>
    </location>
</feature>
<feature type="transmembrane region" description="Helical" evidence="5">
    <location>
        <begin position="7"/>
        <end position="27"/>
    </location>
</feature>
<dbReference type="RefSeq" id="WP_264500409.1">
    <property type="nucleotide sequence ID" value="NZ_JAPDDS010000003.1"/>
</dbReference>
<feature type="transmembrane region" description="Helical" evidence="5">
    <location>
        <begin position="74"/>
        <end position="91"/>
    </location>
</feature>
<evidence type="ECO:0000256" key="2">
    <source>
        <dbReference type="ARBA" id="ARBA00022692"/>
    </source>
</evidence>
<evidence type="ECO:0000256" key="1">
    <source>
        <dbReference type="ARBA" id="ARBA00004141"/>
    </source>
</evidence>